<name>A0A2B7ZDK3_9EURO</name>
<dbReference type="Proteomes" id="UP000226031">
    <property type="component" value="Unassembled WGS sequence"/>
</dbReference>
<dbReference type="AlphaFoldDB" id="A0A2B7ZDK3"/>
<evidence type="ECO:0000313" key="2">
    <source>
        <dbReference type="Proteomes" id="UP000226031"/>
    </source>
</evidence>
<dbReference type="VEuPathDB" id="FungiDB:EMCG_00522"/>
<evidence type="ECO:0000313" key="1">
    <source>
        <dbReference type="EMBL" id="PGH31092.1"/>
    </source>
</evidence>
<accession>A0A2B7ZDK3</accession>
<protein>
    <submittedName>
        <fullName evidence="1">Uncharacterized protein</fullName>
    </submittedName>
</protein>
<keyword evidence="2" id="KW-1185">Reference proteome</keyword>
<dbReference type="EMBL" id="PDND01000142">
    <property type="protein sequence ID" value="PGH31092.1"/>
    <property type="molecule type" value="Genomic_DNA"/>
</dbReference>
<organism evidence="1 2">
    <name type="scientific">[Emmonsia] crescens</name>
    <dbReference type="NCBI Taxonomy" id="73230"/>
    <lineage>
        <taxon>Eukaryota</taxon>
        <taxon>Fungi</taxon>
        <taxon>Dikarya</taxon>
        <taxon>Ascomycota</taxon>
        <taxon>Pezizomycotina</taxon>
        <taxon>Eurotiomycetes</taxon>
        <taxon>Eurotiomycetidae</taxon>
        <taxon>Onygenales</taxon>
        <taxon>Ajellomycetaceae</taxon>
        <taxon>Emergomyces</taxon>
    </lineage>
</organism>
<reference evidence="1 2" key="1">
    <citation type="submission" date="2017-10" db="EMBL/GenBank/DDBJ databases">
        <title>Comparative genomics in systemic dimorphic fungi from Ajellomycetaceae.</title>
        <authorList>
            <person name="Munoz J.F."/>
            <person name="Mcewen J.G."/>
            <person name="Clay O.K."/>
            <person name="Cuomo C.A."/>
        </authorList>
    </citation>
    <scope>NUCLEOTIDE SEQUENCE [LARGE SCALE GENOMIC DNA]</scope>
    <source>
        <strain evidence="1 2">UAMH4076</strain>
    </source>
</reference>
<gene>
    <name evidence="1" type="ORF">GX50_06152</name>
</gene>
<proteinExistence type="predicted"/>
<sequence>MHARTRDSPLHTIFDLHSKFHARGLSINLYHIRRQMAFQETLMKRTETAVCRGKLQEDSGQAQIITKSLEISVLRE</sequence>
<comment type="caution">
    <text evidence="1">The sequence shown here is derived from an EMBL/GenBank/DDBJ whole genome shotgun (WGS) entry which is preliminary data.</text>
</comment>